<evidence type="ECO:0000313" key="1">
    <source>
        <dbReference type="EMBL" id="AUD00935.1"/>
    </source>
</evidence>
<organism evidence="1 2">
    <name type="scientific">Spirosoma pollinicola</name>
    <dbReference type="NCBI Taxonomy" id="2057025"/>
    <lineage>
        <taxon>Bacteria</taxon>
        <taxon>Pseudomonadati</taxon>
        <taxon>Bacteroidota</taxon>
        <taxon>Cytophagia</taxon>
        <taxon>Cytophagales</taxon>
        <taxon>Cytophagaceae</taxon>
        <taxon>Spirosoma</taxon>
    </lineage>
</organism>
<proteinExistence type="predicted"/>
<dbReference type="AlphaFoldDB" id="A0A2K8YTH3"/>
<evidence type="ECO:0008006" key="3">
    <source>
        <dbReference type="Google" id="ProtNLM"/>
    </source>
</evidence>
<evidence type="ECO:0000313" key="2">
    <source>
        <dbReference type="Proteomes" id="UP000232883"/>
    </source>
</evidence>
<protein>
    <recommendedName>
        <fullName evidence="3">Phage tail protein</fullName>
    </recommendedName>
</protein>
<dbReference type="Proteomes" id="UP000232883">
    <property type="component" value="Chromosome"/>
</dbReference>
<dbReference type="RefSeq" id="WP_100986358.1">
    <property type="nucleotide sequence ID" value="NZ_CP025096.1"/>
</dbReference>
<sequence>MGKYTIGIAKIEFADVASDGGPGTTGLTQYGLTLEGTGKLNEADPTKTQFFVEEQDAAVYEKSKAGDITLTFSIANPDTDTMAKLFGGTAAGTSPNKIWNRPDTLPTIEKTVKITPADGLIIIIPRGSVTAKLDGELSRTNLFVIAVTITALKPTKTGVGVIQFGE</sequence>
<dbReference type="EMBL" id="CP025096">
    <property type="protein sequence ID" value="AUD00935.1"/>
    <property type="molecule type" value="Genomic_DNA"/>
</dbReference>
<keyword evidence="2" id="KW-1185">Reference proteome</keyword>
<dbReference type="Pfam" id="PF25681">
    <property type="entry name" value="Phage_TTP_17"/>
    <property type="match status" value="1"/>
</dbReference>
<gene>
    <name evidence="1" type="ORF">CWM47_03355</name>
</gene>
<dbReference type="OrthoDB" id="762138at2"/>
<name>A0A2K8YTH3_9BACT</name>
<accession>A0A2K8YTH3</accession>
<dbReference type="KEGG" id="spir:CWM47_03355"/>
<dbReference type="InterPro" id="IPR058154">
    <property type="entry name" value="Bxb1_TTP-like"/>
</dbReference>
<reference evidence="1 2" key="1">
    <citation type="submission" date="2017-11" db="EMBL/GenBank/DDBJ databases">
        <title>Taxonomic description and genome sequences of Spirosoma HA7 sp. nov., isolated from pollen microhabitat of Corylus avellana.</title>
        <authorList>
            <person name="Ambika Manirajan B."/>
            <person name="Suarez C."/>
            <person name="Ratering S."/>
            <person name="Geissler-Plaum R."/>
            <person name="Cardinale M."/>
            <person name="Sylvia S."/>
        </authorList>
    </citation>
    <scope>NUCLEOTIDE SEQUENCE [LARGE SCALE GENOMIC DNA]</scope>
    <source>
        <strain evidence="1 2">HA7</strain>
    </source>
</reference>